<dbReference type="GO" id="GO:0003677">
    <property type="term" value="F:DNA binding"/>
    <property type="evidence" value="ECO:0007669"/>
    <property type="project" value="UniProtKB-KW"/>
</dbReference>
<dbReference type="PROSITE" id="PS50995">
    <property type="entry name" value="HTH_MARR_2"/>
    <property type="match status" value="1"/>
</dbReference>
<evidence type="ECO:0000259" key="4">
    <source>
        <dbReference type="PROSITE" id="PS50995"/>
    </source>
</evidence>
<dbReference type="Proteomes" id="UP000189956">
    <property type="component" value="Unassembled WGS sequence"/>
</dbReference>
<dbReference type="PANTHER" id="PTHR33164">
    <property type="entry name" value="TRANSCRIPTIONAL REGULATOR, MARR FAMILY"/>
    <property type="match status" value="1"/>
</dbReference>
<gene>
    <name evidence="5" type="ORF">HQ35_06515</name>
    <name evidence="6" type="ORF">SAMN02745205_00370</name>
</gene>
<keyword evidence="2" id="KW-0238">DNA-binding</keyword>
<dbReference type="GO" id="GO:0006950">
    <property type="term" value="P:response to stress"/>
    <property type="evidence" value="ECO:0007669"/>
    <property type="project" value="TreeGrafter"/>
</dbReference>
<dbReference type="STRING" id="36874.HQ34_01300"/>
<dbReference type="InterPro" id="IPR000835">
    <property type="entry name" value="HTH_MarR-typ"/>
</dbReference>
<dbReference type="EMBL" id="JQJD01000043">
    <property type="protein sequence ID" value="KGN80324.1"/>
    <property type="molecule type" value="Genomic_DNA"/>
</dbReference>
<dbReference type="EMBL" id="FUWL01000003">
    <property type="protein sequence ID" value="SJZ33353.1"/>
    <property type="molecule type" value="Genomic_DNA"/>
</dbReference>
<keyword evidence="7" id="KW-1185">Reference proteome</keyword>
<reference evidence="5 7" key="1">
    <citation type="submission" date="2014-08" db="EMBL/GenBank/DDBJ databases">
        <title>Porphyromonas cangingivalis strain:COT-109_OH1386 Genome sequencing.</title>
        <authorList>
            <person name="Wallis C."/>
            <person name="Deusch O."/>
            <person name="O'Flynn C."/>
            <person name="Davis I."/>
            <person name="Jospin G."/>
            <person name="Darling A.E."/>
            <person name="Coil D.A."/>
            <person name="Alexiev A."/>
            <person name="Horsfall A."/>
            <person name="Kirkwood N."/>
            <person name="Harris S."/>
            <person name="Eisen J.A."/>
        </authorList>
    </citation>
    <scope>NUCLEOTIDE SEQUENCE [LARGE SCALE GENOMIC DNA]</scope>
    <source>
        <strain evidence="7">COT-109 OH1386</strain>
        <strain evidence="5">COT-109_OH1386</strain>
    </source>
</reference>
<evidence type="ECO:0000313" key="7">
    <source>
        <dbReference type="Proteomes" id="UP000030125"/>
    </source>
</evidence>
<dbReference type="InterPro" id="IPR036390">
    <property type="entry name" value="WH_DNA-bd_sf"/>
</dbReference>
<dbReference type="AlphaFoldDB" id="A0A099WWU5"/>
<dbReference type="Proteomes" id="UP000030125">
    <property type="component" value="Unassembled WGS sequence"/>
</dbReference>
<reference evidence="6 8" key="2">
    <citation type="submission" date="2017-02" db="EMBL/GenBank/DDBJ databases">
        <authorList>
            <person name="Peterson S.W."/>
        </authorList>
    </citation>
    <scope>NUCLEOTIDE SEQUENCE [LARGE SCALE GENOMIC DNA]</scope>
    <source>
        <strain evidence="6 8">ATCC 700135</strain>
    </source>
</reference>
<dbReference type="OrthoDB" id="9806864at2"/>
<evidence type="ECO:0000313" key="5">
    <source>
        <dbReference type="EMBL" id="KGN80324.1"/>
    </source>
</evidence>
<accession>A0A099WWU5</accession>
<organism evidence="5 7">
    <name type="scientific">Porphyromonas cangingivalis</name>
    <dbReference type="NCBI Taxonomy" id="36874"/>
    <lineage>
        <taxon>Bacteria</taxon>
        <taxon>Pseudomonadati</taxon>
        <taxon>Bacteroidota</taxon>
        <taxon>Bacteroidia</taxon>
        <taxon>Bacteroidales</taxon>
        <taxon>Porphyromonadaceae</taxon>
        <taxon>Porphyromonas</taxon>
    </lineage>
</organism>
<dbReference type="PANTHER" id="PTHR33164:SF64">
    <property type="entry name" value="TRANSCRIPTIONAL REGULATOR SLYA"/>
    <property type="match status" value="1"/>
</dbReference>
<dbReference type="GO" id="GO:0003700">
    <property type="term" value="F:DNA-binding transcription factor activity"/>
    <property type="evidence" value="ECO:0007669"/>
    <property type="project" value="InterPro"/>
</dbReference>
<name>A0A099WWU5_PORCN</name>
<dbReference type="SMART" id="SM00347">
    <property type="entry name" value="HTH_MARR"/>
    <property type="match status" value="1"/>
</dbReference>
<evidence type="ECO:0000313" key="6">
    <source>
        <dbReference type="EMBL" id="SJZ33353.1"/>
    </source>
</evidence>
<dbReference type="RefSeq" id="WP_025836966.1">
    <property type="nucleotide sequence ID" value="NZ_FUWL01000003.1"/>
</dbReference>
<sequence length="157" mass="17924">MNKTDIVFGAEKAEDSSGFLLWQVTTLWQRRIKQSLDLLDLTHTQFVLLATAASLSQNGNIVTQIDIANQSKTDRMMVSKVLRTLQSKGLIERKEHRTDTRAKEITLTRKALDLVQRAVVAVEQTDREFFGVLHTERESFNESMCKLIKNDIDRSST</sequence>
<keyword evidence="1" id="KW-0805">Transcription regulation</keyword>
<evidence type="ECO:0000256" key="3">
    <source>
        <dbReference type="ARBA" id="ARBA00023163"/>
    </source>
</evidence>
<protein>
    <submittedName>
        <fullName evidence="6">Transcriptional regulator, MarR family</fullName>
    </submittedName>
</protein>
<dbReference type="SUPFAM" id="SSF46785">
    <property type="entry name" value="Winged helix' DNA-binding domain"/>
    <property type="match status" value="1"/>
</dbReference>
<dbReference type="Pfam" id="PF01047">
    <property type="entry name" value="MarR"/>
    <property type="match status" value="1"/>
</dbReference>
<dbReference type="eggNOG" id="COG1846">
    <property type="taxonomic scope" value="Bacteria"/>
</dbReference>
<proteinExistence type="predicted"/>
<feature type="domain" description="HTH marR-type" evidence="4">
    <location>
        <begin position="14"/>
        <end position="153"/>
    </location>
</feature>
<dbReference type="Gene3D" id="1.10.10.10">
    <property type="entry name" value="Winged helix-like DNA-binding domain superfamily/Winged helix DNA-binding domain"/>
    <property type="match status" value="1"/>
</dbReference>
<evidence type="ECO:0000313" key="8">
    <source>
        <dbReference type="Proteomes" id="UP000189956"/>
    </source>
</evidence>
<evidence type="ECO:0000256" key="1">
    <source>
        <dbReference type="ARBA" id="ARBA00023015"/>
    </source>
</evidence>
<evidence type="ECO:0000256" key="2">
    <source>
        <dbReference type="ARBA" id="ARBA00023125"/>
    </source>
</evidence>
<dbReference type="InterPro" id="IPR036388">
    <property type="entry name" value="WH-like_DNA-bd_sf"/>
</dbReference>
<keyword evidence="3" id="KW-0804">Transcription</keyword>
<dbReference type="PRINTS" id="PR00598">
    <property type="entry name" value="HTHMARR"/>
</dbReference>
<dbReference type="InterPro" id="IPR039422">
    <property type="entry name" value="MarR/SlyA-like"/>
</dbReference>